<gene>
    <name evidence="1" type="ORF">DPMN_005297</name>
</gene>
<dbReference type="EMBL" id="JAIWYP010000001">
    <property type="protein sequence ID" value="KAH3881372.1"/>
    <property type="molecule type" value="Genomic_DNA"/>
</dbReference>
<dbReference type="Proteomes" id="UP000828390">
    <property type="component" value="Unassembled WGS sequence"/>
</dbReference>
<dbReference type="AlphaFoldDB" id="A0A9D4RWP6"/>
<protein>
    <submittedName>
        <fullName evidence="1">Uncharacterized protein</fullName>
    </submittedName>
</protein>
<evidence type="ECO:0000313" key="1">
    <source>
        <dbReference type="EMBL" id="KAH3881372.1"/>
    </source>
</evidence>
<comment type="caution">
    <text evidence="1">The sequence shown here is derived from an EMBL/GenBank/DDBJ whole genome shotgun (WGS) entry which is preliminary data.</text>
</comment>
<reference evidence="1" key="2">
    <citation type="submission" date="2020-11" db="EMBL/GenBank/DDBJ databases">
        <authorList>
            <person name="McCartney M.A."/>
            <person name="Auch B."/>
            <person name="Kono T."/>
            <person name="Mallez S."/>
            <person name="Becker A."/>
            <person name="Gohl D.M."/>
            <person name="Silverstein K.A.T."/>
            <person name="Koren S."/>
            <person name="Bechman K.B."/>
            <person name="Herman A."/>
            <person name="Abrahante J.E."/>
            <person name="Garbe J."/>
        </authorList>
    </citation>
    <scope>NUCLEOTIDE SEQUENCE</scope>
    <source>
        <strain evidence="1">Duluth1</strain>
        <tissue evidence="1">Whole animal</tissue>
    </source>
</reference>
<organism evidence="1 2">
    <name type="scientific">Dreissena polymorpha</name>
    <name type="common">Zebra mussel</name>
    <name type="synonym">Mytilus polymorpha</name>
    <dbReference type="NCBI Taxonomy" id="45954"/>
    <lineage>
        <taxon>Eukaryota</taxon>
        <taxon>Metazoa</taxon>
        <taxon>Spiralia</taxon>
        <taxon>Lophotrochozoa</taxon>
        <taxon>Mollusca</taxon>
        <taxon>Bivalvia</taxon>
        <taxon>Autobranchia</taxon>
        <taxon>Heteroconchia</taxon>
        <taxon>Euheterodonta</taxon>
        <taxon>Imparidentia</taxon>
        <taxon>Neoheterodontei</taxon>
        <taxon>Myida</taxon>
        <taxon>Dreissenoidea</taxon>
        <taxon>Dreissenidae</taxon>
        <taxon>Dreissena</taxon>
    </lineage>
</organism>
<evidence type="ECO:0000313" key="2">
    <source>
        <dbReference type="Proteomes" id="UP000828390"/>
    </source>
</evidence>
<sequence length="79" mass="9689">MESSSVWARYYKIFIRLDSLLWIPTSDWTRYYGFLQQTGLVIMESYIRLDSLLWNPTSDWTRYYDSCVDEERSKLRELM</sequence>
<reference evidence="1" key="1">
    <citation type="journal article" date="2019" name="bioRxiv">
        <title>The Genome of the Zebra Mussel, Dreissena polymorpha: A Resource for Invasive Species Research.</title>
        <authorList>
            <person name="McCartney M.A."/>
            <person name="Auch B."/>
            <person name="Kono T."/>
            <person name="Mallez S."/>
            <person name="Zhang Y."/>
            <person name="Obille A."/>
            <person name="Becker A."/>
            <person name="Abrahante J.E."/>
            <person name="Garbe J."/>
            <person name="Badalamenti J.P."/>
            <person name="Herman A."/>
            <person name="Mangelson H."/>
            <person name="Liachko I."/>
            <person name="Sullivan S."/>
            <person name="Sone E.D."/>
            <person name="Koren S."/>
            <person name="Silverstein K.A.T."/>
            <person name="Beckman K.B."/>
            <person name="Gohl D.M."/>
        </authorList>
    </citation>
    <scope>NUCLEOTIDE SEQUENCE</scope>
    <source>
        <strain evidence="1">Duluth1</strain>
        <tissue evidence="1">Whole animal</tissue>
    </source>
</reference>
<keyword evidence="2" id="KW-1185">Reference proteome</keyword>
<name>A0A9D4RWP6_DREPO</name>
<proteinExistence type="predicted"/>
<accession>A0A9D4RWP6</accession>